<keyword evidence="3" id="KW-1185">Reference proteome</keyword>
<protein>
    <submittedName>
        <fullName evidence="2">Uncharacterized protein</fullName>
    </submittedName>
</protein>
<sequence>MIRKRIIVVMLCSVVAWTFSAASGAVLFRADISGYASVYAASRVSSGAAKKKYVDASRAAAKAKKRYRDAQSATAGWKTRYDRVYPSYRRGSVGFFESVGAKNALNELNTCKYSSYIRTADKGASEKDILADATALDHMADSFSHMEYLNHLRKSLGLSELRITDTMMARAQADADYSDRNIGHAEQFPVAENVAWNGG</sequence>
<dbReference type="Proteomes" id="UP000198817">
    <property type="component" value="Unassembled WGS sequence"/>
</dbReference>
<gene>
    <name evidence="2" type="ORF">SAMN05216508_11532</name>
</gene>
<feature type="signal peptide" evidence="1">
    <location>
        <begin position="1"/>
        <end position="21"/>
    </location>
</feature>
<reference evidence="2 3" key="1">
    <citation type="submission" date="2016-10" db="EMBL/GenBank/DDBJ databases">
        <authorList>
            <person name="de Groot N.N."/>
        </authorList>
    </citation>
    <scope>NUCLEOTIDE SEQUENCE [LARGE SCALE GENOMIC DNA]</scope>
    <source>
        <strain evidence="2 3">KHGC13</strain>
    </source>
</reference>
<dbReference type="EMBL" id="FPBT01000015">
    <property type="protein sequence ID" value="SFU58625.1"/>
    <property type="molecule type" value="Genomic_DNA"/>
</dbReference>
<dbReference type="STRING" id="155865.SAMN05216515_11633"/>
<keyword evidence="1" id="KW-0732">Signal</keyword>
<dbReference type="OrthoDB" id="1817311at2"/>
<feature type="chain" id="PRO_5011682606" evidence="1">
    <location>
        <begin position="22"/>
        <end position="199"/>
    </location>
</feature>
<dbReference type="RefSeq" id="WP_143096054.1">
    <property type="nucleotide sequence ID" value="NZ_FOWF01000016.1"/>
</dbReference>
<proteinExistence type="predicted"/>
<evidence type="ECO:0000313" key="2">
    <source>
        <dbReference type="EMBL" id="SFU58625.1"/>
    </source>
</evidence>
<evidence type="ECO:0000313" key="3">
    <source>
        <dbReference type="Proteomes" id="UP000198817"/>
    </source>
</evidence>
<organism evidence="2 3">
    <name type="scientific">Eubacterium pyruvativorans</name>
    <dbReference type="NCBI Taxonomy" id="155865"/>
    <lineage>
        <taxon>Bacteria</taxon>
        <taxon>Bacillati</taxon>
        <taxon>Bacillota</taxon>
        <taxon>Clostridia</taxon>
        <taxon>Eubacteriales</taxon>
        <taxon>Eubacteriaceae</taxon>
        <taxon>Eubacterium</taxon>
    </lineage>
</organism>
<name>A0A1I7HD28_9FIRM</name>
<dbReference type="AlphaFoldDB" id="A0A1I7HD28"/>
<accession>A0A1I7HD28</accession>
<evidence type="ECO:0000256" key="1">
    <source>
        <dbReference type="SAM" id="SignalP"/>
    </source>
</evidence>